<dbReference type="SMART" id="SM00338">
    <property type="entry name" value="BRLZ"/>
    <property type="match status" value="1"/>
</dbReference>
<feature type="compositionally biased region" description="Basic and acidic residues" evidence="1">
    <location>
        <begin position="772"/>
        <end position="781"/>
    </location>
</feature>
<accession>W7UC71</accession>
<feature type="compositionally biased region" description="Low complexity" evidence="1">
    <location>
        <begin position="856"/>
        <end position="870"/>
    </location>
</feature>
<feature type="compositionally biased region" description="Low complexity" evidence="1">
    <location>
        <begin position="577"/>
        <end position="597"/>
    </location>
</feature>
<feature type="compositionally biased region" description="Acidic residues" evidence="1">
    <location>
        <begin position="695"/>
        <end position="707"/>
    </location>
</feature>
<comment type="caution">
    <text evidence="3">The sequence shown here is derived from an EMBL/GenBank/DDBJ whole genome shotgun (WGS) entry which is preliminary data.</text>
</comment>
<feature type="domain" description="BZIP" evidence="2">
    <location>
        <begin position="404"/>
        <end position="467"/>
    </location>
</feature>
<gene>
    <name evidence="3" type="ORF">Naga_100033g5</name>
</gene>
<feature type="region of interest" description="Disordered" evidence="1">
    <location>
        <begin position="850"/>
        <end position="888"/>
    </location>
</feature>
<feature type="region of interest" description="Disordered" evidence="1">
    <location>
        <begin position="991"/>
        <end position="1139"/>
    </location>
</feature>
<proteinExistence type="predicted"/>
<protein>
    <submittedName>
        <fullName evidence="3">Bzip transcription factor</fullName>
    </submittedName>
</protein>
<feature type="region of interest" description="Disordered" evidence="1">
    <location>
        <begin position="333"/>
        <end position="355"/>
    </location>
</feature>
<feature type="compositionally biased region" description="Low complexity" evidence="1">
    <location>
        <begin position="736"/>
        <end position="748"/>
    </location>
</feature>
<evidence type="ECO:0000313" key="4">
    <source>
        <dbReference type="Proteomes" id="UP000019335"/>
    </source>
</evidence>
<organism evidence="3 4">
    <name type="scientific">Nannochloropsis gaditana</name>
    <dbReference type="NCBI Taxonomy" id="72520"/>
    <lineage>
        <taxon>Eukaryota</taxon>
        <taxon>Sar</taxon>
        <taxon>Stramenopiles</taxon>
        <taxon>Ochrophyta</taxon>
        <taxon>Eustigmatophyceae</taxon>
        <taxon>Eustigmatales</taxon>
        <taxon>Monodopsidaceae</taxon>
        <taxon>Nannochloropsis</taxon>
    </lineage>
</organism>
<feature type="compositionally biased region" description="Basic residues" evidence="1">
    <location>
        <begin position="333"/>
        <end position="346"/>
    </location>
</feature>
<feature type="compositionally biased region" description="Polar residues" evidence="1">
    <location>
        <begin position="92"/>
        <end position="112"/>
    </location>
</feature>
<feature type="region of interest" description="Disordered" evidence="1">
    <location>
        <begin position="517"/>
        <end position="668"/>
    </location>
</feature>
<keyword evidence="4" id="KW-1185">Reference proteome</keyword>
<feature type="compositionally biased region" description="Polar residues" evidence="1">
    <location>
        <begin position="659"/>
        <end position="668"/>
    </location>
</feature>
<feature type="compositionally biased region" description="Basic and acidic residues" evidence="1">
    <location>
        <begin position="601"/>
        <end position="616"/>
    </location>
</feature>
<dbReference type="AlphaFoldDB" id="W7UC71"/>
<feature type="compositionally biased region" description="Low complexity" evidence="1">
    <location>
        <begin position="1084"/>
        <end position="1107"/>
    </location>
</feature>
<dbReference type="InterPro" id="IPR046347">
    <property type="entry name" value="bZIP_sf"/>
</dbReference>
<dbReference type="SUPFAM" id="SSF57959">
    <property type="entry name" value="Leucine zipper domain"/>
    <property type="match status" value="1"/>
</dbReference>
<feature type="region of interest" description="Disordered" evidence="1">
    <location>
        <begin position="240"/>
        <end position="278"/>
    </location>
</feature>
<sequence length="1139" mass="119390">MRQERQPGSKGGDAGTEPSRPPPATSSASLARTGTDEPERNREATDRKTLTTPALQGTGRANVVPLLPRPVTSRAMCVPNPDVTGQGAPPSGSCSHSIAPNSKSCQPHSSSNAFRPGQYYAEAGTAARTAHLHSLNGNDRSAGLSAVQSSVPHEQDVNISSQQALPRNLYASVHPGGGVRDLPPERAIKGSGDGRTRADQGHLPARDQRGELTPQSITDFMRLQAFMTGDQKATVFHPDYAHSPPSSLPRASVLSSTSAPLPPHPGTMSSLSHHHQAHAQPIYSHTCHHSSRSFQPTLALATGASKGVGEASRPGGIDYQYNGVEESRVHLQHPHPNHYHHHHHPSHPAYSHALSPYKGPTLSSIPHPATLSKVYAPYLLQREHRSHPPPSFPGESFSLPVLSKEDEKKRFKRALNRESAQRCRKRKRDLVEDLIEANKLFSTHAAILDGLGSTCIEFEYSSGEVISAHGTKQVLGWPSPSLRGRCVYDLLVPESKTRVQRLMSQLVMDWQAAIKEASSSRRDAREEGRDILEGASNGNKAEDPGFTRSWETALSEVSEEGSGERVTGREGADAKRSQASTASSSFSSSPSCPATFSGTDAHSDHSSGKSGDKSSSEEAASESTESNGPANLYDPVNGDSSRPNVGRNKGTEEKHRSQTARALNQGRNLTEEASAGLEVAAAMAELAKGYRRDADGDEEDGEEDDGEASSMDSCVGHVDEREPPPLKGGGSRRTKAAVAAAAVMADKAGASERKGSSGGNTKPGITGRRRAHGQDAQDKEGTCAGLPSSEKRPPGLATTGTPRKTSVAGVSGIGLGGKATVSIPTAGGRVLTRDVWELAQVPCALPAIQGREDASEPSGSSSNSPGTSSSQTFTSREPGSSTNSNIAQILPAGHPASNEFMFQIANVTFKTQNGGARFGDINGVVTLDGQGAAEVTQNSSGPEAECVWSIRFHDGKERAGHNHSWGMHVHRRHTIQDDINTNRAEIAIMGSSRPVSSSSASATTSSSSSSSTSSLSALCVSSNDTETAPSKKGATGDNDTNSFESSQGGGSHGSDEGSFSSSDDNGPLGAPHGSAKMPVTTFRSGSSNNSMDNCNSSSGSSGSSGRSDGSGGSGGGKETAKEAMEGPWSRASEPSMDVE</sequence>
<feature type="region of interest" description="Disordered" evidence="1">
    <location>
        <begin position="690"/>
        <end position="823"/>
    </location>
</feature>
<dbReference type="CDD" id="cd14686">
    <property type="entry name" value="bZIP"/>
    <property type="match status" value="1"/>
</dbReference>
<feature type="region of interest" description="Disordered" evidence="1">
    <location>
        <begin position="1"/>
        <end position="112"/>
    </location>
</feature>
<dbReference type="OrthoDB" id="10342173at2759"/>
<name>W7UC71_9STRA</name>
<dbReference type="Proteomes" id="UP000019335">
    <property type="component" value="Chromosome 1"/>
</dbReference>
<dbReference type="GO" id="GO:0003700">
    <property type="term" value="F:DNA-binding transcription factor activity"/>
    <property type="evidence" value="ECO:0007669"/>
    <property type="project" value="InterPro"/>
</dbReference>
<feature type="compositionally biased region" description="Basic and acidic residues" evidence="1">
    <location>
        <begin position="34"/>
        <end position="49"/>
    </location>
</feature>
<dbReference type="EMBL" id="AZIL01000030">
    <property type="protein sequence ID" value="EWM30559.1"/>
    <property type="molecule type" value="Genomic_DNA"/>
</dbReference>
<feature type="compositionally biased region" description="Basic and acidic residues" evidence="1">
    <location>
        <begin position="518"/>
        <end position="532"/>
    </location>
</feature>
<dbReference type="InterPro" id="IPR004827">
    <property type="entry name" value="bZIP"/>
</dbReference>
<feature type="compositionally biased region" description="Basic and acidic residues" evidence="1">
    <location>
        <begin position="182"/>
        <end position="210"/>
    </location>
</feature>
<evidence type="ECO:0000313" key="3">
    <source>
        <dbReference type="EMBL" id="EWM30559.1"/>
    </source>
</evidence>
<feature type="compositionally biased region" description="Low complexity" evidence="1">
    <location>
        <begin position="991"/>
        <end position="1022"/>
    </location>
</feature>
<evidence type="ECO:0000256" key="1">
    <source>
        <dbReference type="SAM" id="MobiDB-lite"/>
    </source>
</evidence>
<feature type="region of interest" description="Disordered" evidence="1">
    <location>
        <begin position="172"/>
        <end position="213"/>
    </location>
</feature>
<feature type="compositionally biased region" description="Gly residues" evidence="1">
    <location>
        <begin position="1108"/>
        <end position="1117"/>
    </location>
</feature>
<feature type="compositionally biased region" description="Polar residues" evidence="1">
    <location>
        <begin position="871"/>
        <end position="887"/>
    </location>
</feature>
<evidence type="ECO:0000259" key="2">
    <source>
        <dbReference type="SMART" id="SM00338"/>
    </source>
</evidence>
<feature type="compositionally biased region" description="Basic and acidic residues" evidence="1">
    <location>
        <begin position="562"/>
        <end position="576"/>
    </location>
</feature>
<reference evidence="3 4" key="1">
    <citation type="journal article" date="2014" name="Mol. Plant">
        <title>Chromosome Scale Genome Assembly and Transcriptome Profiling of Nannochloropsis gaditana in Nitrogen Depletion.</title>
        <authorList>
            <person name="Corteggiani Carpinelli E."/>
            <person name="Telatin A."/>
            <person name="Vitulo N."/>
            <person name="Forcato C."/>
            <person name="D'Angelo M."/>
            <person name="Schiavon R."/>
            <person name="Vezzi A."/>
            <person name="Giacometti G.M."/>
            <person name="Morosinotto T."/>
            <person name="Valle G."/>
        </authorList>
    </citation>
    <scope>NUCLEOTIDE SEQUENCE [LARGE SCALE GENOMIC DNA]</scope>
    <source>
        <strain evidence="3 4">B-31</strain>
    </source>
</reference>